<name>Q9UV57_ZYGRO</name>
<dbReference type="PANTHER" id="PTHR10366:SF564">
    <property type="entry name" value="STEROL-4-ALPHA-CARBOXYLATE 3-DEHYDROGENASE, DECARBOXYLATING"/>
    <property type="match status" value="1"/>
</dbReference>
<feature type="domain" description="NAD-dependent epimerase/dehydratase" evidence="3">
    <location>
        <begin position="4"/>
        <end position="254"/>
    </location>
</feature>
<evidence type="ECO:0000256" key="2">
    <source>
        <dbReference type="ARBA" id="ARBA00023445"/>
    </source>
</evidence>
<dbReference type="PANTHER" id="PTHR10366">
    <property type="entry name" value="NAD DEPENDENT EPIMERASE/DEHYDRATASE"/>
    <property type="match status" value="1"/>
</dbReference>
<proteinExistence type="evidence at transcript level"/>
<sequence>MTKVFVTGANGFVAQHVVHQLLEKNYTVVGSVRSTEKGDKLAKLLNNPKFSYEIIKDMVNSRDEFDKALQKHSDVEIVLHTASPVFPGGIKDVEKEMIQPAVNGTRNVLLSIKDNLPNVKRFVYTSSLAAVRTEGAGYSADEVVTEDSWNNIALKDATKDEGTAYEASKTYGEKEVWNFFEKTKNVNFDFAIINPVYVFGPQLFEEYVTDKLNFSSEIINSIIKGEKKEIEGYEIDVRDIARAHISAVENPATTRQRLIPAVAPYNQQTILDVLNENFPELKGKIDVGKPGSQNEFIKKYYKLDNSKTKKVLGFEFISQEQTIKDAAAQILSVKNGKK</sequence>
<reference evidence="4" key="1">
    <citation type="journal article" date="2000" name="Eur. J. Biochem.">
        <title>Purification, characterization, cDNA cloning and expression of a novel ketoreductase from Zygosaccharomyces rouxii.</title>
        <authorList>
            <person name="Costello C.A."/>
            <person name="Payson R.A."/>
            <person name="Menke M.A."/>
            <person name="Larson J.L."/>
            <person name="Brown K.A."/>
            <person name="Tanner J.E."/>
            <person name="Kaiser R.E."/>
            <person name="Hershberger C.L."/>
            <person name="Zmijewski M.J."/>
        </authorList>
    </citation>
    <scope>NUCLEOTIDE SEQUENCE</scope>
</reference>
<evidence type="ECO:0000313" key="4">
    <source>
        <dbReference type="EMBL" id="AAF22287.1"/>
    </source>
</evidence>
<protein>
    <submittedName>
        <fullName evidence="4">Ketoreductase</fullName>
    </submittedName>
</protein>
<organism evidence="4">
    <name type="scientific">Zygosaccharomyces rouxii</name>
    <dbReference type="NCBI Taxonomy" id="4956"/>
    <lineage>
        <taxon>Eukaryota</taxon>
        <taxon>Fungi</taxon>
        <taxon>Dikarya</taxon>
        <taxon>Ascomycota</taxon>
        <taxon>Saccharomycotina</taxon>
        <taxon>Saccharomycetes</taxon>
        <taxon>Saccharomycetales</taxon>
        <taxon>Saccharomycetaceae</taxon>
        <taxon>Zygosaccharomyces</taxon>
    </lineage>
</organism>
<dbReference type="InterPro" id="IPR050425">
    <property type="entry name" value="NAD(P)_dehydrat-like"/>
</dbReference>
<dbReference type="EMBL" id="AF178079">
    <property type="protein sequence ID" value="AAF22287.1"/>
    <property type="molecule type" value="mRNA"/>
</dbReference>
<accession>Q9UV57</accession>
<dbReference type="AlphaFoldDB" id="Q9UV57"/>
<dbReference type="InterPro" id="IPR036291">
    <property type="entry name" value="NAD(P)-bd_dom_sf"/>
</dbReference>
<dbReference type="SUPFAM" id="SSF51735">
    <property type="entry name" value="NAD(P)-binding Rossmann-fold domains"/>
    <property type="match status" value="1"/>
</dbReference>
<evidence type="ECO:0000259" key="3">
    <source>
        <dbReference type="Pfam" id="PF01370"/>
    </source>
</evidence>
<keyword evidence="1" id="KW-0560">Oxidoreductase</keyword>
<comment type="similarity">
    <text evidence="2">Belongs to the NAD(P)-dependent epimerase/dehydratase family. Dihydroflavonol-4-reductase subfamily.</text>
</comment>
<dbReference type="FunFam" id="3.40.50.720:FF:000191">
    <property type="entry name" value="Methylglyoxal reductase (NADPH-dependent)"/>
    <property type="match status" value="1"/>
</dbReference>
<dbReference type="InterPro" id="IPR001509">
    <property type="entry name" value="Epimerase_deHydtase"/>
</dbReference>
<dbReference type="GO" id="GO:0016616">
    <property type="term" value="F:oxidoreductase activity, acting on the CH-OH group of donors, NAD or NADP as acceptor"/>
    <property type="evidence" value="ECO:0007669"/>
    <property type="project" value="TreeGrafter"/>
</dbReference>
<dbReference type="Pfam" id="PF01370">
    <property type="entry name" value="Epimerase"/>
    <property type="match status" value="1"/>
</dbReference>
<dbReference type="Gene3D" id="3.40.50.720">
    <property type="entry name" value="NAD(P)-binding Rossmann-like Domain"/>
    <property type="match status" value="1"/>
</dbReference>
<evidence type="ECO:0000256" key="1">
    <source>
        <dbReference type="ARBA" id="ARBA00023002"/>
    </source>
</evidence>
<gene>
    <name evidence="4" type="primary">krd</name>
</gene>
<dbReference type="SMR" id="Q9UV57"/>